<dbReference type="PANTHER" id="PTHR13696">
    <property type="entry name" value="P-LOOP CONTAINING NUCLEOSIDE TRIPHOSPHATE HYDROLASE"/>
    <property type="match status" value="1"/>
</dbReference>
<name>A0A3B0WQM3_9ZZZZ</name>
<evidence type="ECO:0000313" key="2">
    <source>
        <dbReference type="EMBL" id="VAW53372.1"/>
    </source>
</evidence>
<reference evidence="2" key="1">
    <citation type="submission" date="2018-06" db="EMBL/GenBank/DDBJ databases">
        <authorList>
            <person name="Zhirakovskaya E."/>
        </authorList>
    </citation>
    <scope>NUCLEOTIDE SEQUENCE</scope>
</reference>
<dbReference type="Pfam" id="PF01656">
    <property type="entry name" value="CbiA"/>
    <property type="match status" value="1"/>
</dbReference>
<dbReference type="EMBL" id="UOFE01000034">
    <property type="protein sequence ID" value="VAW53372.1"/>
    <property type="molecule type" value="Genomic_DNA"/>
</dbReference>
<dbReference type="AlphaFoldDB" id="A0A3B0WQM3"/>
<organism evidence="2">
    <name type="scientific">hydrothermal vent metagenome</name>
    <dbReference type="NCBI Taxonomy" id="652676"/>
    <lineage>
        <taxon>unclassified sequences</taxon>
        <taxon>metagenomes</taxon>
        <taxon>ecological metagenomes</taxon>
    </lineage>
</organism>
<sequence>MRTILVLNAKGGCGKSTIATNLASYFAYEMEKKVVLADYDPQESSLAWLEARDEKWPYIQGVAAHKVPLNIDKDTDYLIMDAPARVHGKELTQLMRKVETVIFPVLPSPIDMRAATKYMAEVQKNGRVLRKEVKIGVIANRVRENTLIFSDLYDFIKAMKIPYIATLRDTQNYIHAEERGVGIFEMAPSRVYQDLEDWEPLTKWLRSKRSQP</sequence>
<accession>A0A3B0WQM3</accession>
<dbReference type="SUPFAM" id="SSF52540">
    <property type="entry name" value="P-loop containing nucleoside triphosphate hydrolases"/>
    <property type="match status" value="1"/>
</dbReference>
<proteinExistence type="predicted"/>
<feature type="domain" description="CobQ/CobB/MinD/ParA nucleotide binding" evidence="1">
    <location>
        <begin position="4"/>
        <end position="181"/>
    </location>
</feature>
<gene>
    <name evidence="2" type="ORF">MNBD_GAMMA05-325</name>
</gene>
<dbReference type="Gene3D" id="3.40.50.300">
    <property type="entry name" value="P-loop containing nucleotide triphosphate hydrolases"/>
    <property type="match status" value="1"/>
</dbReference>
<dbReference type="InterPro" id="IPR027417">
    <property type="entry name" value="P-loop_NTPase"/>
</dbReference>
<protein>
    <submittedName>
        <fullName evidence="2">ParA-like protein</fullName>
    </submittedName>
</protein>
<dbReference type="CDD" id="cd02042">
    <property type="entry name" value="ParAB_family"/>
    <property type="match status" value="1"/>
</dbReference>
<dbReference type="InterPro" id="IPR050678">
    <property type="entry name" value="DNA_Partitioning_ATPase"/>
</dbReference>
<evidence type="ECO:0000259" key="1">
    <source>
        <dbReference type="Pfam" id="PF01656"/>
    </source>
</evidence>
<dbReference type="InterPro" id="IPR002586">
    <property type="entry name" value="CobQ/CobB/MinD/ParA_Nub-bd_dom"/>
</dbReference>
<dbReference type="PANTHER" id="PTHR13696:SF96">
    <property type="entry name" value="COBQ_COBB_MIND_PARA NUCLEOTIDE BINDING DOMAIN-CONTAINING PROTEIN"/>
    <property type="match status" value="1"/>
</dbReference>